<feature type="transmembrane region" description="Helical" evidence="1">
    <location>
        <begin position="6"/>
        <end position="25"/>
    </location>
</feature>
<dbReference type="EMBL" id="BOSM01000016">
    <property type="protein sequence ID" value="GIP61252.1"/>
    <property type="molecule type" value="Genomic_DNA"/>
</dbReference>
<keyword evidence="1" id="KW-0472">Membrane</keyword>
<gene>
    <name evidence="2" type="ORF">J15TS10_50660</name>
</gene>
<protein>
    <submittedName>
        <fullName evidence="2">Uncharacterized protein</fullName>
    </submittedName>
</protein>
<comment type="caution">
    <text evidence="2">The sequence shown here is derived from an EMBL/GenBank/DDBJ whole genome shotgun (WGS) entry which is preliminary data.</text>
</comment>
<dbReference type="Proteomes" id="UP000681290">
    <property type="component" value="Unassembled WGS sequence"/>
</dbReference>
<keyword evidence="1" id="KW-1133">Transmembrane helix</keyword>
<evidence type="ECO:0000313" key="3">
    <source>
        <dbReference type="Proteomes" id="UP000681290"/>
    </source>
</evidence>
<keyword evidence="1" id="KW-0812">Transmembrane</keyword>
<accession>A0ABQ4MZB4</accession>
<name>A0ABQ4MZB4_9BACL</name>
<sequence length="76" mass="8627">MEIGMIAMQYFTAFQAFPAGILAVLRAEQRLYERHCHLLLSASRGPAEYIGMRYLVAAKTTLQQCLSRILPQNLLK</sequence>
<evidence type="ECO:0000256" key="1">
    <source>
        <dbReference type="SAM" id="Phobius"/>
    </source>
</evidence>
<evidence type="ECO:0000313" key="2">
    <source>
        <dbReference type="EMBL" id="GIP61252.1"/>
    </source>
</evidence>
<organism evidence="2 3">
    <name type="scientific">Paenibacillus woosongensis</name>
    <dbReference type="NCBI Taxonomy" id="307580"/>
    <lineage>
        <taxon>Bacteria</taxon>
        <taxon>Bacillati</taxon>
        <taxon>Bacillota</taxon>
        <taxon>Bacilli</taxon>
        <taxon>Bacillales</taxon>
        <taxon>Paenibacillaceae</taxon>
        <taxon>Paenibacillus</taxon>
    </lineage>
</organism>
<proteinExistence type="predicted"/>
<keyword evidence="3" id="KW-1185">Reference proteome</keyword>
<reference evidence="2 3" key="1">
    <citation type="submission" date="2021-03" db="EMBL/GenBank/DDBJ databases">
        <title>Antimicrobial resistance genes in bacteria isolated from Japanese honey, and their potential for conferring macrolide and lincosamide resistance in the American foulbrood pathogen Paenibacillus larvae.</title>
        <authorList>
            <person name="Okamoto M."/>
            <person name="Kumagai M."/>
            <person name="Kanamori H."/>
            <person name="Takamatsu D."/>
        </authorList>
    </citation>
    <scope>NUCLEOTIDE SEQUENCE [LARGE SCALE GENOMIC DNA]</scope>
    <source>
        <strain evidence="2 3">J15TS10</strain>
    </source>
</reference>